<keyword evidence="1" id="KW-0472">Membrane</keyword>
<gene>
    <name evidence="2" type="ORF">GCM10007047_06510</name>
</gene>
<dbReference type="Proteomes" id="UP000642829">
    <property type="component" value="Unassembled WGS sequence"/>
</dbReference>
<comment type="caution">
    <text evidence="2">The sequence shown here is derived from an EMBL/GenBank/DDBJ whole genome shotgun (WGS) entry which is preliminary data.</text>
</comment>
<dbReference type="EMBL" id="BMXG01000003">
    <property type="protein sequence ID" value="GHB93704.1"/>
    <property type="molecule type" value="Genomic_DNA"/>
</dbReference>
<evidence type="ECO:0000313" key="3">
    <source>
        <dbReference type="Proteomes" id="UP000642829"/>
    </source>
</evidence>
<feature type="transmembrane region" description="Helical" evidence="1">
    <location>
        <begin position="126"/>
        <end position="142"/>
    </location>
</feature>
<keyword evidence="3" id="KW-1185">Reference proteome</keyword>
<organism evidence="2 3">
    <name type="scientific">Cerasicoccus arenae</name>
    <dbReference type="NCBI Taxonomy" id="424488"/>
    <lineage>
        <taxon>Bacteria</taxon>
        <taxon>Pseudomonadati</taxon>
        <taxon>Verrucomicrobiota</taxon>
        <taxon>Opitutia</taxon>
        <taxon>Puniceicoccales</taxon>
        <taxon>Cerasicoccaceae</taxon>
        <taxon>Cerasicoccus</taxon>
    </lineage>
</organism>
<keyword evidence="1" id="KW-1133">Transmembrane helix</keyword>
<accession>A0A8J3DF57</accession>
<feature type="transmembrane region" description="Helical" evidence="1">
    <location>
        <begin position="21"/>
        <end position="40"/>
    </location>
</feature>
<dbReference type="AlphaFoldDB" id="A0A8J3DF57"/>
<reference evidence="2" key="1">
    <citation type="journal article" date="2014" name="Int. J. Syst. Evol. Microbiol.">
        <title>Complete genome sequence of Corynebacterium casei LMG S-19264T (=DSM 44701T), isolated from a smear-ripened cheese.</title>
        <authorList>
            <consortium name="US DOE Joint Genome Institute (JGI-PGF)"/>
            <person name="Walter F."/>
            <person name="Albersmeier A."/>
            <person name="Kalinowski J."/>
            <person name="Ruckert C."/>
        </authorList>
    </citation>
    <scope>NUCLEOTIDE SEQUENCE</scope>
    <source>
        <strain evidence="2">KCTC 12870</strain>
    </source>
</reference>
<sequence length="148" mass="16177">MTPATFHSNSEIPAETRKGLAYSRAAGVAVGLFLIALVPFNAARWGGHQPPAALLNAEAIYFLVYGVLLILPWRKITGKMLWRTLFTLLAVLSAGFAFLMVIDLMFQNLYASEAGLKPAPPACQSLMIFTALIQAPTVLFLRHPHALR</sequence>
<dbReference type="RefSeq" id="WP_200163431.1">
    <property type="nucleotide sequence ID" value="NZ_BMXG01000003.1"/>
</dbReference>
<name>A0A8J3DF57_9BACT</name>
<feature type="transmembrane region" description="Helical" evidence="1">
    <location>
        <begin position="85"/>
        <end position="106"/>
    </location>
</feature>
<protein>
    <submittedName>
        <fullName evidence="2">Uncharacterized protein</fullName>
    </submittedName>
</protein>
<evidence type="ECO:0000256" key="1">
    <source>
        <dbReference type="SAM" id="Phobius"/>
    </source>
</evidence>
<keyword evidence="1" id="KW-0812">Transmembrane</keyword>
<evidence type="ECO:0000313" key="2">
    <source>
        <dbReference type="EMBL" id="GHB93704.1"/>
    </source>
</evidence>
<reference evidence="2" key="2">
    <citation type="submission" date="2020-09" db="EMBL/GenBank/DDBJ databases">
        <authorList>
            <person name="Sun Q."/>
            <person name="Kim S."/>
        </authorList>
    </citation>
    <scope>NUCLEOTIDE SEQUENCE</scope>
    <source>
        <strain evidence="2">KCTC 12870</strain>
    </source>
</reference>
<feature type="transmembrane region" description="Helical" evidence="1">
    <location>
        <begin position="52"/>
        <end position="73"/>
    </location>
</feature>
<proteinExistence type="predicted"/>